<dbReference type="AlphaFoldDB" id="A0AAN7VY64"/>
<evidence type="ECO:0000313" key="3">
    <source>
        <dbReference type="Proteomes" id="UP001310594"/>
    </source>
</evidence>
<dbReference type="EMBL" id="JAVRQU010000022">
    <property type="protein sequence ID" value="KAK5691122.1"/>
    <property type="molecule type" value="Genomic_DNA"/>
</dbReference>
<evidence type="ECO:0000259" key="1">
    <source>
        <dbReference type="Pfam" id="PF22917"/>
    </source>
</evidence>
<dbReference type="PANTHER" id="PTHR32487:SF29">
    <property type="entry name" value="NAD-DEPENDENT EPIMERASE_DEHYDRATASE DOMAIN-CONTAINING PROTEIN"/>
    <property type="match status" value="1"/>
</dbReference>
<dbReference type="Gene3D" id="3.40.50.720">
    <property type="entry name" value="NAD(P)-binding Rossmann-like Domain"/>
    <property type="match status" value="1"/>
</dbReference>
<proteinExistence type="predicted"/>
<feature type="domain" description="PRISE-like Rossmann-fold" evidence="1">
    <location>
        <begin position="31"/>
        <end position="312"/>
    </location>
</feature>
<dbReference type="CDD" id="cd08948">
    <property type="entry name" value="5beta-POR_like_SDR_a"/>
    <property type="match status" value="1"/>
</dbReference>
<organism evidence="2 3">
    <name type="scientific">Elasticomyces elasticus</name>
    <dbReference type="NCBI Taxonomy" id="574655"/>
    <lineage>
        <taxon>Eukaryota</taxon>
        <taxon>Fungi</taxon>
        <taxon>Dikarya</taxon>
        <taxon>Ascomycota</taxon>
        <taxon>Pezizomycotina</taxon>
        <taxon>Dothideomycetes</taxon>
        <taxon>Dothideomycetidae</taxon>
        <taxon>Mycosphaerellales</taxon>
        <taxon>Teratosphaeriaceae</taxon>
        <taxon>Elasticomyces</taxon>
    </lineage>
</organism>
<dbReference type="Proteomes" id="UP001310594">
    <property type="component" value="Unassembled WGS sequence"/>
</dbReference>
<comment type="caution">
    <text evidence="2">The sequence shown here is derived from an EMBL/GenBank/DDBJ whole genome shotgun (WGS) entry which is preliminary data.</text>
</comment>
<reference evidence="2" key="1">
    <citation type="submission" date="2023-08" db="EMBL/GenBank/DDBJ databases">
        <title>Black Yeasts Isolated from many extreme environments.</title>
        <authorList>
            <person name="Coleine C."/>
            <person name="Stajich J.E."/>
            <person name="Selbmann L."/>
        </authorList>
    </citation>
    <scope>NUCLEOTIDE SEQUENCE</scope>
    <source>
        <strain evidence="2">CCFEE 5810</strain>
    </source>
</reference>
<gene>
    <name evidence="2" type="ORF">LTR97_011774</name>
</gene>
<name>A0AAN7VY64_9PEZI</name>
<dbReference type="Pfam" id="PF22917">
    <property type="entry name" value="PRISE"/>
    <property type="match status" value="1"/>
</dbReference>
<dbReference type="InterPro" id="IPR055222">
    <property type="entry name" value="PRISE-like_Rossmann-fold"/>
</dbReference>
<protein>
    <recommendedName>
        <fullName evidence="1">PRISE-like Rossmann-fold domain-containing protein</fullName>
    </recommendedName>
</protein>
<dbReference type="PANTHER" id="PTHR32487">
    <property type="entry name" value="3-OXO-DELTA(4,5)-STEROID 5-BETA-REDUCTASE"/>
    <property type="match status" value="1"/>
</dbReference>
<accession>A0AAN7VY64</accession>
<dbReference type="InterPro" id="IPR036291">
    <property type="entry name" value="NAD(P)-bd_dom_sf"/>
</dbReference>
<sequence>MPSRTTQTVFSEGILHGLPTFPDHEGKKYSAIVTGANGISGSEIVNALAAAPERWEKIYALSRRPPTNDDPKVHGIAVDFLDSSPEEIAVSLKQTGVKADYVFYATYMQPATKEGQGLWSNTDELDEINVKLFTNFLEALAIAKIIPKRILLQTGGKHYALHHGPTTVPMTEGTPNDRYPHANFYFPQEDALTAWCTKHGSSWNVTRPGFIIGANPTAAINITYPLAIYASVQKELGGKLEFPSDAGAWDAMKDLSTASLIGRFSEWAVLTERAANEAFNIVDDSPFAYGKFWPTLASWYGLQYATPTDDEEAYTVVTLPASPPPRGFGKAGQVKLTFTFEQWSLKPEVKAAWKRIVERSKLDSALDLFSPGREQLLDDTFRSLDAEMLGSWGRIETMDKAKKLGWHGHVQTDEGIRGTLEKMMELKMVPAF</sequence>
<evidence type="ECO:0000313" key="2">
    <source>
        <dbReference type="EMBL" id="KAK5691122.1"/>
    </source>
</evidence>
<dbReference type="SUPFAM" id="SSF51735">
    <property type="entry name" value="NAD(P)-binding Rossmann-fold domains"/>
    <property type="match status" value="1"/>
</dbReference>